<keyword evidence="1" id="KW-0732">Signal</keyword>
<proteinExistence type="predicted"/>
<organism evidence="2 3">
    <name type="scientific">Sphingobacterium oryzagri</name>
    <dbReference type="NCBI Taxonomy" id="3025669"/>
    <lineage>
        <taxon>Bacteria</taxon>
        <taxon>Pseudomonadati</taxon>
        <taxon>Bacteroidota</taxon>
        <taxon>Sphingobacteriia</taxon>
        <taxon>Sphingobacteriales</taxon>
        <taxon>Sphingobacteriaceae</taxon>
        <taxon>Sphingobacterium</taxon>
    </lineage>
</organism>
<accession>A0ABY7WH29</accession>
<dbReference type="RefSeq" id="WP_274266938.1">
    <property type="nucleotide sequence ID" value="NZ_CP117880.1"/>
</dbReference>
<evidence type="ECO:0000256" key="1">
    <source>
        <dbReference type="SAM" id="SignalP"/>
    </source>
</evidence>
<dbReference type="Pfam" id="PF14298">
    <property type="entry name" value="DUF4374"/>
    <property type="match status" value="2"/>
</dbReference>
<dbReference type="EMBL" id="CP117880">
    <property type="protein sequence ID" value="WDF68205.1"/>
    <property type="molecule type" value="Genomic_DNA"/>
</dbReference>
<name>A0ABY7WH29_9SPHI</name>
<evidence type="ECO:0000313" key="3">
    <source>
        <dbReference type="Proteomes" id="UP001221558"/>
    </source>
</evidence>
<sequence>MRTINKVLLFAGLGLALSSCSKSDGPTQVETPGSYVIAAATLSSTNSTDYLLTSPSLQEGSITTAGNGIEQLGYRSYIQAAERIFSFRYGQGNPGSITSYTLTDGTLSAGQSLQGESTDVNALVGDDVLMIRNNPRFNIPNIIFTLIDGKNVAVKGTASISNKDLAANGEVASLSTTPILLANNKVLAPFYTVVDGTGRSEFLTNHLDESRFAVFSYPAMTLEKTFLDKRTGILTSGVHQTKNGDIYAFAGAGHPNYWSTTTTYPVSKNPSGILKINATTLETDASYFFDLTAASGGHRVRASKYIADNLFFLAMYGDVNAARGAKTRYAIVDVASKQFKWVSGLPSTINESGFPVYVENGTVSVGVNGESENVIYQVNAQSAVATKGLKVEGLIKTIMKL</sequence>
<reference evidence="2 3" key="1">
    <citation type="submission" date="2023-02" db="EMBL/GenBank/DDBJ databases">
        <title>Genome sequence of Sphingobacterium sp. KACC 22765.</title>
        <authorList>
            <person name="Kim S."/>
            <person name="Heo J."/>
            <person name="Kwon S.-W."/>
        </authorList>
    </citation>
    <scope>NUCLEOTIDE SEQUENCE [LARGE SCALE GENOMIC DNA]</scope>
    <source>
        <strain evidence="2 3">KACC 22765</strain>
    </source>
</reference>
<feature type="chain" id="PRO_5046565977" evidence="1">
    <location>
        <begin position="24"/>
        <end position="401"/>
    </location>
</feature>
<feature type="signal peptide" evidence="1">
    <location>
        <begin position="1"/>
        <end position="23"/>
    </location>
</feature>
<dbReference type="PROSITE" id="PS51257">
    <property type="entry name" value="PROKAR_LIPOPROTEIN"/>
    <property type="match status" value="1"/>
</dbReference>
<keyword evidence="3" id="KW-1185">Reference proteome</keyword>
<gene>
    <name evidence="2" type="ORF">PQ465_18135</name>
</gene>
<protein>
    <submittedName>
        <fullName evidence="2">DUF4374 domain-containing protein</fullName>
    </submittedName>
</protein>
<dbReference type="InterPro" id="IPR025401">
    <property type="entry name" value="DUF4374"/>
</dbReference>
<evidence type="ECO:0000313" key="2">
    <source>
        <dbReference type="EMBL" id="WDF68205.1"/>
    </source>
</evidence>
<dbReference type="Proteomes" id="UP001221558">
    <property type="component" value="Chromosome"/>
</dbReference>